<proteinExistence type="predicted"/>
<dbReference type="InterPro" id="IPR002816">
    <property type="entry name" value="TraB/PrgY/GumN_fam"/>
</dbReference>
<dbReference type="CDD" id="cd14789">
    <property type="entry name" value="Tiki"/>
    <property type="match status" value="1"/>
</dbReference>
<dbReference type="InterPro" id="IPR047111">
    <property type="entry name" value="YbaP-like"/>
</dbReference>
<keyword evidence="1" id="KW-1133">Transmembrane helix</keyword>
<dbReference type="PANTHER" id="PTHR40590:SF1">
    <property type="entry name" value="CYTOPLASMIC PROTEIN"/>
    <property type="match status" value="1"/>
</dbReference>
<protein>
    <submittedName>
        <fullName evidence="2">Polysaccharide biosynthesis protein GumN</fullName>
    </submittedName>
</protein>
<accession>A0AA92H8S5</accession>
<dbReference type="PANTHER" id="PTHR40590">
    <property type="entry name" value="CYTOPLASMIC PROTEIN-RELATED"/>
    <property type="match status" value="1"/>
</dbReference>
<comment type="caution">
    <text evidence="2">The sequence shown here is derived from an EMBL/GenBank/DDBJ whole genome shotgun (WGS) entry which is preliminary data.</text>
</comment>
<dbReference type="AlphaFoldDB" id="A0AA92H8S5"/>
<dbReference type="EMBL" id="QDFR01000004">
    <property type="protein sequence ID" value="PVE53234.1"/>
    <property type="molecule type" value="Genomic_DNA"/>
</dbReference>
<feature type="transmembrane region" description="Helical" evidence="1">
    <location>
        <begin position="21"/>
        <end position="44"/>
    </location>
</feature>
<evidence type="ECO:0000313" key="3">
    <source>
        <dbReference type="Proteomes" id="UP000244335"/>
    </source>
</evidence>
<dbReference type="RefSeq" id="WP_116494203.1">
    <property type="nucleotide sequence ID" value="NZ_QDFR01000004.1"/>
</dbReference>
<keyword evidence="1" id="KW-0812">Transmembrane</keyword>
<sequence length="365" mass="39725">MTVLLRPQGLTALLMGRFGNALLWLFAALHLAALSILLMTLLTLSDANAAEQQADACGGSDILIEMQKTYPKAYAAIVADAQKIPNGEGTLWKIEKDGKDPSWLLGTMHLADPRVVDMPKGAKEAFANAKTVIVESDEITSEKKAGASLLARPDLTMFVDGKSITDMLSSDDVAKLETGLKERGIPLNAVIKMKPWILSSFVALPACELARKAKGAEFLDMKLANDALKEGKQLVGLETLVEQMGALSDLPMTFHVQSLIEMLRMGNRMQDIMATMIDLYLKGEIGMITPMMKSIDPDENNKGDDGYAAFEQRLITDRNHVMADRAESHLDQGGVFMAVGALHLPGNEGVIELLRKKGFTLTRVN</sequence>
<organism evidence="2 3">
    <name type="scientific">Rhizobium rhizogenes</name>
    <name type="common">Agrobacterium rhizogenes</name>
    <dbReference type="NCBI Taxonomy" id="359"/>
    <lineage>
        <taxon>Bacteria</taxon>
        <taxon>Pseudomonadati</taxon>
        <taxon>Pseudomonadota</taxon>
        <taxon>Alphaproteobacteria</taxon>
        <taxon>Hyphomicrobiales</taxon>
        <taxon>Rhizobiaceae</taxon>
        <taxon>Rhizobium/Agrobacterium group</taxon>
        <taxon>Rhizobium</taxon>
    </lineage>
</organism>
<dbReference type="Pfam" id="PF01963">
    <property type="entry name" value="TraB_PrgY_gumN"/>
    <property type="match status" value="1"/>
</dbReference>
<evidence type="ECO:0000313" key="2">
    <source>
        <dbReference type="EMBL" id="PVE53234.1"/>
    </source>
</evidence>
<name>A0AA92H8S5_RHIRH</name>
<reference evidence="2 3" key="1">
    <citation type="submission" date="2018-04" db="EMBL/GenBank/DDBJ databases">
        <authorList>
            <person name="Hagen T."/>
        </authorList>
    </citation>
    <scope>NUCLEOTIDE SEQUENCE [LARGE SCALE GENOMIC DNA]</scope>
    <source>
        <strain evidence="2 3">TPD7009</strain>
    </source>
</reference>
<evidence type="ECO:0000256" key="1">
    <source>
        <dbReference type="SAM" id="Phobius"/>
    </source>
</evidence>
<keyword evidence="1" id="KW-0472">Membrane</keyword>
<dbReference type="Proteomes" id="UP000244335">
    <property type="component" value="Unassembled WGS sequence"/>
</dbReference>
<gene>
    <name evidence="2" type="ORF">DC430_15055</name>
</gene>